<evidence type="ECO:0000256" key="1">
    <source>
        <dbReference type="SAM" id="MobiDB-lite"/>
    </source>
</evidence>
<keyword evidence="3" id="KW-1185">Reference proteome</keyword>
<accession>A0A8J3TD93</accession>
<protein>
    <submittedName>
        <fullName evidence="2">Uncharacterized protein</fullName>
    </submittedName>
</protein>
<evidence type="ECO:0000313" key="3">
    <source>
        <dbReference type="Proteomes" id="UP000599074"/>
    </source>
</evidence>
<dbReference type="RefSeq" id="WP_168116954.1">
    <property type="nucleotide sequence ID" value="NZ_BOON01000039.1"/>
</dbReference>
<organism evidence="2 3">
    <name type="scientific">Planosporangium mesophilum</name>
    <dbReference type="NCBI Taxonomy" id="689768"/>
    <lineage>
        <taxon>Bacteria</taxon>
        <taxon>Bacillati</taxon>
        <taxon>Actinomycetota</taxon>
        <taxon>Actinomycetes</taxon>
        <taxon>Micromonosporales</taxon>
        <taxon>Micromonosporaceae</taxon>
        <taxon>Planosporangium</taxon>
    </lineage>
</organism>
<dbReference type="AlphaFoldDB" id="A0A8J3TD93"/>
<proteinExistence type="predicted"/>
<feature type="region of interest" description="Disordered" evidence="1">
    <location>
        <begin position="15"/>
        <end position="50"/>
    </location>
</feature>
<gene>
    <name evidence="2" type="ORF">Pme01_42350</name>
</gene>
<comment type="caution">
    <text evidence="2">The sequence shown here is derived from an EMBL/GenBank/DDBJ whole genome shotgun (WGS) entry which is preliminary data.</text>
</comment>
<dbReference type="EMBL" id="BOON01000039">
    <property type="protein sequence ID" value="GII24638.1"/>
    <property type="molecule type" value="Genomic_DNA"/>
</dbReference>
<dbReference type="Proteomes" id="UP000599074">
    <property type="component" value="Unassembled WGS sequence"/>
</dbReference>
<name>A0A8J3TD93_9ACTN</name>
<reference evidence="2" key="1">
    <citation type="submission" date="2021-01" db="EMBL/GenBank/DDBJ databases">
        <title>Whole genome shotgun sequence of Planosporangium mesophilum NBRC 109066.</title>
        <authorList>
            <person name="Komaki H."/>
            <person name="Tamura T."/>
        </authorList>
    </citation>
    <scope>NUCLEOTIDE SEQUENCE</scope>
    <source>
        <strain evidence="2">NBRC 109066</strain>
    </source>
</reference>
<sequence length="50" mass="5501">MKLLIDISKVQFSVTRNPGARNDHNGKQTYPRKAPARRHASSGISGPVGW</sequence>
<evidence type="ECO:0000313" key="2">
    <source>
        <dbReference type="EMBL" id="GII24638.1"/>
    </source>
</evidence>